<dbReference type="InterPro" id="IPR031310">
    <property type="entry name" value="Ribosomal_uL5_N"/>
</dbReference>
<keyword evidence="5" id="KW-0699">rRNA-binding</keyword>
<protein>
    <recommendedName>
        <fullName evidence="4 5">Large ribosomal subunit protein uL5</fullName>
    </recommendedName>
</protein>
<keyword evidence="2 5" id="KW-0689">Ribosomal protein</keyword>
<reference evidence="9" key="1">
    <citation type="submission" date="2020-02" db="EMBL/GenBank/DDBJ databases">
        <authorList>
            <person name="Meier V. D."/>
        </authorList>
    </citation>
    <scope>NUCLEOTIDE SEQUENCE</scope>
    <source>
        <strain evidence="9">AVDCRST_MAG89</strain>
    </source>
</reference>
<dbReference type="SUPFAM" id="SSF55282">
    <property type="entry name" value="RL5-like"/>
    <property type="match status" value="1"/>
</dbReference>
<evidence type="ECO:0000256" key="2">
    <source>
        <dbReference type="ARBA" id="ARBA00022980"/>
    </source>
</evidence>
<sequence>MANQKTRLQRYYEESVRPKLHQDFGYSSPMQIPGLEKIVINVGLGEASKNPKLLESVVAEIGQITGQKAVVTRAKKAISNFGLRENQPVGASVTLRRDRMWEFLDRLINVAMPRIRDFRGVSTRSFDGRGNYTMGVKEQLIFPEIDYDKVDQVHGMDITIVTSTTKDDQALALLRELGMPFRGESPVIVNAAAA</sequence>
<dbReference type="HAMAP" id="MF_01333_B">
    <property type="entry name" value="Ribosomal_uL5_B"/>
    <property type="match status" value="1"/>
</dbReference>
<comment type="similarity">
    <text evidence="1 5 6">Belongs to the universal ribosomal protein uL5 family.</text>
</comment>
<dbReference type="PANTHER" id="PTHR11994">
    <property type="entry name" value="60S RIBOSOMAL PROTEIN L11-RELATED"/>
    <property type="match status" value="1"/>
</dbReference>
<evidence type="ECO:0000256" key="3">
    <source>
        <dbReference type="ARBA" id="ARBA00023274"/>
    </source>
</evidence>
<name>A0A6J4KGQ8_9BACT</name>
<dbReference type="InterPro" id="IPR022803">
    <property type="entry name" value="Ribosomal_uL5_dom_sf"/>
</dbReference>
<feature type="domain" description="Large ribosomal subunit protein uL5 N-terminal" evidence="7">
    <location>
        <begin position="28"/>
        <end position="84"/>
    </location>
</feature>
<dbReference type="NCBIfam" id="NF000585">
    <property type="entry name" value="PRK00010.1"/>
    <property type="match status" value="1"/>
</dbReference>
<dbReference type="InterPro" id="IPR020930">
    <property type="entry name" value="Ribosomal_uL5_bac-type"/>
</dbReference>
<keyword evidence="3 5" id="KW-0687">Ribonucleoprotein</keyword>
<gene>
    <name evidence="5" type="primary">rplE</name>
    <name evidence="9" type="ORF">AVDCRST_MAG89-757</name>
</gene>
<evidence type="ECO:0000313" key="9">
    <source>
        <dbReference type="EMBL" id="CAA9305324.1"/>
    </source>
</evidence>
<proteinExistence type="inferred from homology"/>
<dbReference type="Pfam" id="PF00281">
    <property type="entry name" value="Ribosomal_L5"/>
    <property type="match status" value="1"/>
</dbReference>
<dbReference type="GO" id="GO:0003735">
    <property type="term" value="F:structural constituent of ribosome"/>
    <property type="evidence" value="ECO:0007669"/>
    <property type="project" value="InterPro"/>
</dbReference>
<organism evidence="9">
    <name type="scientific">uncultured Gemmatimonadota bacterium</name>
    <dbReference type="NCBI Taxonomy" id="203437"/>
    <lineage>
        <taxon>Bacteria</taxon>
        <taxon>Pseudomonadati</taxon>
        <taxon>Gemmatimonadota</taxon>
        <taxon>environmental samples</taxon>
    </lineage>
</organism>
<keyword evidence="5" id="KW-0820">tRNA-binding</keyword>
<dbReference type="Gene3D" id="3.30.1440.10">
    <property type="match status" value="1"/>
</dbReference>
<dbReference type="EMBL" id="CADCTV010000166">
    <property type="protein sequence ID" value="CAA9305324.1"/>
    <property type="molecule type" value="Genomic_DNA"/>
</dbReference>
<dbReference type="GO" id="GO:0006412">
    <property type="term" value="P:translation"/>
    <property type="evidence" value="ECO:0007669"/>
    <property type="project" value="UniProtKB-UniRule"/>
</dbReference>
<dbReference type="InterPro" id="IPR002132">
    <property type="entry name" value="Ribosomal_uL5"/>
</dbReference>
<evidence type="ECO:0000256" key="4">
    <source>
        <dbReference type="ARBA" id="ARBA00035245"/>
    </source>
</evidence>
<dbReference type="InterPro" id="IPR031309">
    <property type="entry name" value="Ribosomal_uL5_C"/>
</dbReference>
<dbReference type="FunFam" id="3.30.1440.10:FF:000001">
    <property type="entry name" value="50S ribosomal protein L5"/>
    <property type="match status" value="1"/>
</dbReference>
<dbReference type="PROSITE" id="PS00358">
    <property type="entry name" value="RIBOSOMAL_L5"/>
    <property type="match status" value="1"/>
</dbReference>
<feature type="domain" description="Large ribosomal subunit protein uL5 C-terminal" evidence="8">
    <location>
        <begin position="88"/>
        <end position="181"/>
    </location>
</feature>
<keyword evidence="5" id="KW-0694">RNA-binding</keyword>
<dbReference type="GO" id="GO:0000049">
    <property type="term" value="F:tRNA binding"/>
    <property type="evidence" value="ECO:0007669"/>
    <property type="project" value="UniProtKB-UniRule"/>
</dbReference>
<accession>A0A6J4KGQ8</accession>
<comment type="subunit">
    <text evidence="5">Part of the 50S ribosomal subunit; part of the 5S rRNA/L5/L18/L25 subcomplex. Contacts the 5S rRNA and the P site tRNA. Forms a bridge to the 30S subunit in the 70S ribosome.</text>
</comment>
<dbReference type="GO" id="GO:0005840">
    <property type="term" value="C:ribosome"/>
    <property type="evidence" value="ECO:0007669"/>
    <property type="project" value="UniProtKB-KW"/>
</dbReference>
<dbReference type="PIRSF" id="PIRSF002161">
    <property type="entry name" value="Ribosomal_L5"/>
    <property type="match status" value="1"/>
</dbReference>
<dbReference type="GO" id="GO:1990904">
    <property type="term" value="C:ribonucleoprotein complex"/>
    <property type="evidence" value="ECO:0007669"/>
    <property type="project" value="UniProtKB-KW"/>
</dbReference>
<dbReference type="GO" id="GO:0019843">
    <property type="term" value="F:rRNA binding"/>
    <property type="evidence" value="ECO:0007669"/>
    <property type="project" value="UniProtKB-UniRule"/>
</dbReference>
<dbReference type="Pfam" id="PF00673">
    <property type="entry name" value="Ribosomal_L5_C"/>
    <property type="match status" value="1"/>
</dbReference>
<comment type="function">
    <text evidence="5">This is 1 of the proteins that bind and probably mediate the attachment of the 5S RNA into the large ribosomal subunit, where it forms part of the central protuberance. In the 70S ribosome it contacts protein S13 of the 30S subunit (bridge B1b), connecting the 2 subunits; this bridge is implicated in subunit movement. Contacts the P site tRNA; the 5S rRNA and some of its associated proteins might help stabilize positioning of ribosome-bound tRNAs.</text>
</comment>
<evidence type="ECO:0000256" key="5">
    <source>
        <dbReference type="HAMAP-Rule" id="MF_01333"/>
    </source>
</evidence>
<evidence type="ECO:0000256" key="1">
    <source>
        <dbReference type="ARBA" id="ARBA00008553"/>
    </source>
</evidence>
<evidence type="ECO:0000256" key="6">
    <source>
        <dbReference type="RuleBase" id="RU003930"/>
    </source>
</evidence>
<evidence type="ECO:0000259" key="7">
    <source>
        <dbReference type="Pfam" id="PF00281"/>
    </source>
</evidence>
<evidence type="ECO:0000259" key="8">
    <source>
        <dbReference type="Pfam" id="PF00673"/>
    </source>
</evidence>
<dbReference type="AlphaFoldDB" id="A0A6J4KGQ8"/>
<dbReference type="InterPro" id="IPR020929">
    <property type="entry name" value="Ribosomal_uL5_CS"/>
</dbReference>